<name>A0A7X5MZX4_XANPE</name>
<dbReference type="Pfam" id="PF01557">
    <property type="entry name" value="FAA_hydrolase"/>
    <property type="match status" value="1"/>
</dbReference>
<organism evidence="2 3">
    <name type="scientific">Xanthomonas perforans</name>
    <dbReference type="NCBI Taxonomy" id="442694"/>
    <lineage>
        <taxon>Bacteria</taxon>
        <taxon>Pseudomonadati</taxon>
        <taxon>Pseudomonadota</taxon>
        <taxon>Gammaproteobacteria</taxon>
        <taxon>Lysobacterales</taxon>
        <taxon>Lysobacteraceae</taxon>
        <taxon>Xanthomonas</taxon>
    </lineage>
</organism>
<feature type="non-terminal residue" evidence="2">
    <location>
        <position position="1"/>
    </location>
</feature>
<gene>
    <name evidence="2" type="ORF">G3W61_22215</name>
</gene>
<evidence type="ECO:0000313" key="3">
    <source>
        <dbReference type="Proteomes" id="UP000471082"/>
    </source>
</evidence>
<dbReference type="EMBL" id="JAAGYU010000242">
    <property type="protein sequence ID" value="NEL78925.1"/>
    <property type="molecule type" value="Genomic_DNA"/>
</dbReference>
<protein>
    <submittedName>
        <fullName evidence="2">Fumarylacetoacetate hydrolase</fullName>
    </submittedName>
</protein>
<accession>A0A7X5MZX4</accession>
<dbReference type="InterPro" id="IPR011234">
    <property type="entry name" value="Fumarylacetoacetase-like_C"/>
</dbReference>
<reference evidence="2 3" key="1">
    <citation type="submission" date="2019-11" db="EMBL/GenBank/DDBJ databases">
        <title>Genome-resolved metagenomics to study the prevalence of co-infection and intraspecific heterogeneity among plant pathogen metapopulations.</title>
        <authorList>
            <person name="Newberry E."/>
            <person name="Bhandari R."/>
            <person name="Kemble J."/>
            <person name="Sikora E."/>
            <person name="Potnis N."/>
        </authorList>
    </citation>
    <scope>NUCLEOTIDE SEQUENCE [LARGE SCALE GENOMIC DNA]</scope>
    <source>
        <strain evidence="2">Xp_Tom_Tuscaloosa_18b</strain>
    </source>
</reference>
<proteinExistence type="predicted"/>
<comment type="caution">
    <text evidence="2">The sequence shown here is derived from an EMBL/GenBank/DDBJ whole genome shotgun (WGS) entry which is preliminary data.</text>
</comment>
<dbReference type="AlphaFoldDB" id="A0A7X5MZX4"/>
<dbReference type="PANTHER" id="PTHR43211">
    <property type="entry name" value="FUMARYLACETOACETATE HYDROLASE"/>
    <property type="match status" value="1"/>
</dbReference>
<dbReference type="Gene3D" id="3.90.850.10">
    <property type="entry name" value="Fumarylacetoacetase-like, C-terminal domain"/>
    <property type="match status" value="1"/>
</dbReference>
<evidence type="ECO:0000313" key="2">
    <source>
        <dbReference type="EMBL" id="NEL78925.1"/>
    </source>
</evidence>
<sequence>VLGIAKEPVDWPLMYQGVSDTFHAPIADVPMTDEALGIDFEGEFGVIVDRVPMGTIARDAAAHIRLIVQINDWSLRTLAGPEMKSGFGWLQAKPPCGMACFAITPDELGGAWRDCRPDLTLTVDWNGRRFGAANGRPMAYGFDELVAHAARTRTLAAGTVIGSGTVSNPEFREVGSSCIAERRGIEIVDEGAPRTPFMRFGDVVRMEALTSDGAAPFGILEQTVVRA</sequence>
<dbReference type="GO" id="GO:0016787">
    <property type="term" value="F:hydrolase activity"/>
    <property type="evidence" value="ECO:0007669"/>
    <property type="project" value="UniProtKB-KW"/>
</dbReference>
<dbReference type="PANTHER" id="PTHR43211:SF1">
    <property type="entry name" value="BLL6422 PROTEIN"/>
    <property type="match status" value="1"/>
</dbReference>
<dbReference type="SUPFAM" id="SSF56529">
    <property type="entry name" value="FAH"/>
    <property type="match status" value="1"/>
</dbReference>
<feature type="domain" description="Fumarylacetoacetase-like C-terminal" evidence="1">
    <location>
        <begin position="7"/>
        <end position="225"/>
    </location>
</feature>
<keyword evidence="2" id="KW-0378">Hydrolase</keyword>
<dbReference type="Proteomes" id="UP000471082">
    <property type="component" value="Unassembled WGS sequence"/>
</dbReference>
<dbReference type="InterPro" id="IPR036663">
    <property type="entry name" value="Fumarylacetoacetase_C_sf"/>
</dbReference>
<evidence type="ECO:0000259" key="1">
    <source>
        <dbReference type="Pfam" id="PF01557"/>
    </source>
</evidence>